<feature type="domain" description="PARP catalytic" evidence="2">
    <location>
        <begin position="100"/>
        <end position="318"/>
    </location>
</feature>
<comment type="caution">
    <text evidence="3">The sequence shown here is derived from an EMBL/GenBank/DDBJ whole genome shotgun (WGS) entry which is preliminary data.</text>
</comment>
<dbReference type="InterPro" id="IPR012317">
    <property type="entry name" value="Poly(ADP-ribose)pol_cat_dom"/>
</dbReference>
<sequence>WQLLKSELEIQFLYKDYFKYDTDDISPKFIRHLEKEAQRSQLILKKESSGLVVMGKPHDVFEMMNFVHKSLSKPSLELSCAPTRGTVDFLKFAAECPISLPTYWRFGKFHGVDSQSKSTEPVLKTVGRRTKSAIEKLVNDTWSSHLVGNGRDARGLSHSNIRVTDVKRVENHFLFNAYSARRRQMFERKSAEERVCTPVEQLRGSKGGVLTTEKIEGFMKRELYHEVNEHYMFHGTKQEAVPAIINTGLDPRVASSVCMWGSGVYAAENPTKSDQYTDDRQCGFNRSDKKILILARLLLGDIFVCDDSHSSLHCKYSV</sequence>
<dbReference type="PANTHER" id="PTHR45740:SF2">
    <property type="entry name" value="POLY [ADP-RIBOSE] POLYMERASE"/>
    <property type="match status" value="1"/>
</dbReference>
<keyword evidence="1" id="KW-0520">NAD</keyword>
<name>A0AAV2HZ52_LYMST</name>
<dbReference type="GO" id="GO:0005634">
    <property type="term" value="C:nucleus"/>
    <property type="evidence" value="ECO:0007669"/>
    <property type="project" value="TreeGrafter"/>
</dbReference>
<dbReference type="GO" id="GO:1990404">
    <property type="term" value="F:NAD+-protein mono-ADP-ribosyltransferase activity"/>
    <property type="evidence" value="ECO:0007669"/>
    <property type="project" value="TreeGrafter"/>
</dbReference>
<evidence type="ECO:0000256" key="1">
    <source>
        <dbReference type="RuleBase" id="RU362114"/>
    </source>
</evidence>
<dbReference type="GO" id="GO:0003950">
    <property type="term" value="F:NAD+ poly-ADP-ribosyltransferase activity"/>
    <property type="evidence" value="ECO:0007669"/>
    <property type="project" value="UniProtKB-UniRule"/>
</dbReference>
<evidence type="ECO:0000313" key="3">
    <source>
        <dbReference type="EMBL" id="CAL1539480.1"/>
    </source>
</evidence>
<reference evidence="3 4" key="1">
    <citation type="submission" date="2024-04" db="EMBL/GenBank/DDBJ databases">
        <authorList>
            <consortium name="Genoscope - CEA"/>
            <person name="William W."/>
        </authorList>
    </citation>
    <scope>NUCLEOTIDE SEQUENCE [LARGE SCALE GENOMIC DNA]</scope>
</reference>
<evidence type="ECO:0000313" key="4">
    <source>
        <dbReference type="Proteomes" id="UP001497497"/>
    </source>
</evidence>
<dbReference type="InterPro" id="IPR051712">
    <property type="entry name" value="ARTD-AVP"/>
</dbReference>
<accession>A0AAV2HZ52</accession>
<dbReference type="AlphaFoldDB" id="A0AAV2HZ52"/>
<proteinExistence type="predicted"/>
<dbReference type="PANTHER" id="PTHR45740">
    <property type="entry name" value="POLY [ADP-RIBOSE] POLYMERASE"/>
    <property type="match status" value="1"/>
</dbReference>
<feature type="non-terminal residue" evidence="3">
    <location>
        <position position="1"/>
    </location>
</feature>
<keyword evidence="1" id="KW-0328">Glycosyltransferase</keyword>
<dbReference type="SUPFAM" id="SSF56399">
    <property type="entry name" value="ADP-ribosylation"/>
    <property type="match status" value="1"/>
</dbReference>
<dbReference type="Proteomes" id="UP001497497">
    <property type="component" value="Unassembled WGS sequence"/>
</dbReference>
<protein>
    <recommendedName>
        <fullName evidence="1">Poly [ADP-ribose] polymerase</fullName>
        <shortName evidence="1">PARP</shortName>
        <ecNumber evidence="1">2.4.2.-</ecNumber>
    </recommendedName>
</protein>
<dbReference type="Pfam" id="PF00644">
    <property type="entry name" value="PARP"/>
    <property type="match status" value="1"/>
</dbReference>
<dbReference type="Gene3D" id="3.90.228.10">
    <property type="match status" value="1"/>
</dbReference>
<dbReference type="PROSITE" id="PS51059">
    <property type="entry name" value="PARP_CATALYTIC"/>
    <property type="match status" value="1"/>
</dbReference>
<dbReference type="EC" id="2.4.2.-" evidence="1"/>
<feature type="non-terminal residue" evidence="3">
    <location>
        <position position="318"/>
    </location>
</feature>
<dbReference type="EMBL" id="CAXITT010000340">
    <property type="protein sequence ID" value="CAL1539480.1"/>
    <property type="molecule type" value="Genomic_DNA"/>
</dbReference>
<organism evidence="3 4">
    <name type="scientific">Lymnaea stagnalis</name>
    <name type="common">Great pond snail</name>
    <name type="synonym">Helix stagnalis</name>
    <dbReference type="NCBI Taxonomy" id="6523"/>
    <lineage>
        <taxon>Eukaryota</taxon>
        <taxon>Metazoa</taxon>
        <taxon>Spiralia</taxon>
        <taxon>Lophotrochozoa</taxon>
        <taxon>Mollusca</taxon>
        <taxon>Gastropoda</taxon>
        <taxon>Heterobranchia</taxon>
        <taxon>Euthyneura</taxon>
        <taxon>Panpulmonata</taxon>
        <taxon>Hygrophila</taxon>
        <taxon>Lymnaeoidea</taxon>
        <taxon>Lymnaeidae</taxon>
        <taxon>Lymnaea</taxon>
    </lineage>
</organism>
<evidence type="ECO:0000259" key="2">
    <source>
        <dbReference type="PROSITE" id="PS51059"/>
    </source>
</evidence>
<keyword evidence="4" id="KW-1185">Reference proteome</keyword>
<keyword evidence="1" id="KW-0808">Transferase</keyword>
<gene>
    <name evidence="3" type="ORF">GSLYS_00013247001</name>
</gene>